<evidence type="ECO:0000313" key="2">
    <source>
        <dbReference type="EMBL" id="CAI4218228.1"/>
    </source>
</evidence>
<proteinExistence type="predicted"/>
<accession>A0A9P1H9Z4</accession>
<comment type="caution">
    <text evidence="2">The sequence shown here is derived from an EMBL/GenBank/DDBJ whole genome shotgun (WGS) entry which is preliminary data.</text>
</comment>
<keyword evidence="3" id="KW-1185">Reference proteome</keyword>
<dbReference type="EMBL" id="CALLCH030000017">
    <property type="protein sequence ID" value="CAI4218228.1"/>
    <property type="molecule type" value="Genomic_DNA"/>
</dbReference>
<dbReference type="Proteomes" id="UP000838763">
    <property type="component" value="Unassembled WGS sequence"/>
</dbReference>
<evidence type="ECO:0000256" key="1">
    <source>
        <dbReference type="SAM" id="MobiDB-lite"/>
    </source>
</evidence>
<sequence length="70" mass="7797">MDLPPSNNPNHPSNQLHDAAYPMSDYQPQNITPLKVRQPYKVSQRKQQLSTDAPDSSLSSREAVNGKPPI</sequence>
<dbReference type="AlphaFoldDB" id="A0A9P1H9Z4"/>
<feature type="compositionally biased region" description="Polar residues" evidence="1">
    <location>
        <begin position="45"/>
        <end position="62"/>
    </location>
</feature>
<protein>
    <submittedName>
        <fullName evidence="2">Uncharacterized protein</fullName>
    </submittedName>
</protein>
<gene>
    <name evidence="2" type="ORF">PPNO1_LOCUS7821</name>
</gene>
<evidence type="ECO:0000313" key="3">
    <source>
        <dbReference type="Proteomes" id="UP000838763"/>
    </source>
</evidence>
<reference evidence="2" key="1">
    <citation type="submission" date="2022-11" db="EMBL/GenBank/DDBJ databases">
        <authorList>
            <person name="Scott C."/>
            <person name="Bruce N."/>
        </authorList>
    </citation>
    <scope>NUCLEOTIDE SEQUENCE</scope>
</reference>
<organism evidence="2 3">
    <name type="scientific">Parascedosporium putredinis</name>
    <dbReference type="NCBI Taxonomy" id="1442378"/>
    <lineage>
        <taxon>Eukaryota</taxon>
        <taxon>Fungi</taxon>
        <taxon>Dikarya</taxon>
        <taxon>Ascomycota</taxon>
        <taxon>Pezizomycotina</taxon>
        <taxon>Sordariomycetes</taxon>
        <taxon>Hypocreomycetidae</taxon>
        <taxon>Microascales</taxon>
        <taxon>Microascaceae</taxon>
        <taxon>Parascedosporium</taxon>
    </lineage>
</organism>
<feature type="region of interest" description="Disordered" evidence="1">
    <location>
        <begin position="1"/>
        <end position="70"/>
    </location>
</feature>
<name>A0A9P1H9Z4_9PEZI</name>
<feature type="compositionally biased region" description="Low complexity" evidence="1">
    <location>
        <begin position="1"/>
        <end position="14"/>
    </location>
</feature>